<dbReference type="RefSeq" id="WP_180139717.1">
    <property type="nucleotide sequence ID" value="NZ_CAADHO010000003.1"/>
</dbReference>
<evidence type="ECO:0000313" key="1">
    <source>
        <dbReference type="EMBL" id="VFQ44365.1"/>
    </source>
</evidence>
<proteinExistence type="predicted"/>
<name>A0A4U8YKH3_9BACT</name>
<gene>
    <name evidence="1" type="ORF">MSL71_20140</name>
</gene>
<evidence type="ECO:0008006" key="3">
    <source>
        <dbReference type="Google" id="ProtNLM"/>
    </source>
</evidence>
<sequence>MYPSDFFEILAKVVEKKMLQESIPIAASRIESYLGVTPNKWRKWRDGQQPTAIDMARVCWRLGLSPRWALLGDGGHRAIGVAWPDEFKMADWPVQYHTIYNEWREKQIKRHKRFSETAFGKDLGLSPGKAQHWRNGHWPHPQDLAMLCQRFKLEPLWLLFNIGPMKVGARAAKSWEGIPVYVQIDPCGDGWFQTALLEQARLPFIDGVSDDAFALKVGACIESEGIRSGMLVVIDPQVSPREGDVVWVKETKGKSRLKSWEGECLAQFLEPVELAPVVWVNRRPAR</sequence>
<dbReference type="Proteomes" id="UP000507962">
    <property type="component" value="Unassembled WGS sequence"/>
</dbReference>
<keyword evidence="2" id="KW-1185">Reference proteome</keyword>
<protein>
    <recommendedName>
        <fullName evidence="3">Lambda repressor-like dna-binding domain</fullName>
    </recommendedName>
</protein>
<reference evidence="1 2" key="1">
    <citation type="submission" date="2019-03" db="EMBL/GenBank/DDBJ databases">
        <authorList>
            <person name="Nijsse B."/>
        </authorList>
    </citation>
    <scope>NUCLEOTIDE SEQUENCE [LARGE SCALE GENOMIC DNA]</scope>
    <source>
        <strain evidence="1">Desulfoluna butyratoxydans MSL71</strain>
    </source>
</reference>
<accession>A0A4U8YKH3</accession>
<organism evidence="1 2">
    <name type="scientific">Desulfoluna butyratoxydans</name>
    <dbReference type="NCBI Taxonomy" id="231438"/>
    <lineage>
        <taxon>Bacteria</taxon>
        <taxon>Pseudomonadati</taxon>
        <taxon>Thermodesulfobacteriota</taxon>
        <taxon>Desulfobacteria</taxon>
        <taxon>Desulfobacterales</taxon>
        <taxon>Desulfolunaceae</taxon>
        <taxon>Desulfoluna</taxon>
    </lineage>
</organism>
<evidence type="ECO:0000313" key="2">
    <source>
        <dbReference type="Proteomes" id="UP000507962"/>
    </source>
</evidence>
<dbReference type="AlphaFoldDB" id="A0A4U8YKH3"/>
<dbReference type="EMBL" id="CAADHO010000003">
    <property type="protein sequence ID" value="VFQ44365.1"/>
    <property type="molecule type" value="Genomic_DNA"/>
</dbReference>